<dbReference type="Proteomes" id="UP000622552">
    <property type="component" value="Unassembled WGS sequence"/>
</dbReference>
<dbReference type="AlphaFoldDB" id="A0A8J7KWS9"/>
<protein>
    <submittedName>
        <fullName evidence="1">Tetratricopeptide (TPR) repeat protein</fullName>
    </submittedName>
</protein>
<dbReference type="Gene3D" id="1.25.40.10">
    <property type="entry name" value="Tetratricopeptide repeat domain"/>
    <property type="match status" value="1"/>
</dbReference>
<dbReference type="SUPFAM" id="SSF48452">
    <property type="entry name" value="TPR-like"/>
    <property type="match status" value="1"/>
</dbReference>
<dbReference type="RefSeq" id="WP_197003824.1">
    <property type="nucleotide sequence ID" value="NZ_BONS01000016.1"/>
</dbReference>
<accession>A0A8J7KWS9</accession>
<name>A0A8J7KWS9_9ACTN</name>
<organism evidence="1 2">
    <name type="scientific">Longispora fulva</name>
    <dbReference type="NCBI Taxonomy" id="619741"/>
    <lineage>
        <taxon>Bacteria</taxon>
        <taxon>Bacillati</taxon>
        <taxon>Actinomycetota</taxon>
        <taxon>Actinomycetes</taxon>
        <taxon>Micromonosporales</taxon>
        <taxon>Micromonosporaceae</taxon>
        <taxon>Longispora</taxon>
    </lineage>
</organism>
<proteinExistence type="predicted"/>
<dbReference type="EMBL" id="JADOUF010000001">
    <property type="protein sequence ID" value="MBG6136907.1"/>
    <property type="molecule type" value="Genomic_DNA"/>
</dbReference>
<dbReference type="InterPro" id="IPR011990">
    <property type="entry name" value="TPR-like_helical_dom_sf"/>
</dbReference>
<sequence>MSTADRIEKARLHYERAVFGGDHGGLSTADAELDAVEADLTLARGRITHARYLADRVEDPAELGLFERAAELYRRAGDPRGEGEALFCIGCFHQVVRDDHDTAVPLLEASLALAEEAGDLRTASYALRHLGIADHVAGRLDRARARLEESVRLRRGLGFTAGVAANLVGLAYVAAAQSRREDALALLREAGELATAAEALAIVRQVEEAAARL</sequence>
<evidence type="ECO:0000313" key="2">
    <source>
        <dbReference type="Proteomes" id="UP000622552"/>
    </source>
</evidence>
<keyword evidence="2" id="KW-1185">Reference proteome</keyword>
<comment type="caution">
    <text evidence="1">The sequence shown here is derived from an EMBL/GenBank/DDBJ whole genome shotgun (WGS) entry which is preliminary data.</text>
</comment>
<evidence type="ECO:0000313" key="1">
    <source>
        <dbReference type="EMBL" id="MBG6136907.1"/>
    </source>
</evidence>
<gene>
    <name evidence="1" type="ORF">IW245_003101</name>
</gene>
<reference evidence="1" key="1">
    <citation type="submission" date="2020-11" db="EMBL/GenBank/DDBJ databases">
        <title>Sequencing the genomes of 1000 actinobacteria strains.</title>
        <authorList>
            <person name="Klenk H.-P."/>
        </authorList>
    </citation>
    <scope>NUCLEOTIDE SEQUENCE</scope>
    <source>
        <strain evidence="1">DSM 45356</strain>
    </source>
</reference>